<evidence type="ECO:0000313" key="3">
    <source>
        <dbReference type="Proteomes" id="UP000191285"/>
    </source>
</evidence>
<protein>
    <recommendedName>
        <fullName evidence="4">Phospholipase D</fullName>
    </recommendedName>
</protein>
<reference evidence="3" key="1">
    <citation type="journal article" date="2017" name="Nat. Microbiol.">
        <title>Global analysis of biosynthetic gene clusters reveals vast potential of secondary metabolite production in Penicillium species.</title>
        <authorList>
            <person name="Nielsen J.C."/>
            <person name="Grijseels S."/>
            <person name="Prigent S."/>
            <person name="Ji B."/>
            <person name="Dainat J."/>
            <person name="Nielsen K.F."/>
            <person name="Frisvad J.C."/>
            <person name="Workman M."/>
            <person name="Nielsen J."/>
        </authorList>
    </citation>
    <scope>NUCLEOTIDE SEQUENCE [LARGE SCALE GENOMIC DNA]</scope>
    <source>
        <strain evidence="3">IBT 24891</strain>
    </source>
</reference>
<evidence type="ECO:0000256" key="1">
    <source>
        <dbReference type="SAM" id="SignalP"/>
    </source>
</evidence>
<feature type="signal peptide" evidence="1">
    <location>
        <begin position="1"/>
        <end position="20"/>
    </location>
</feature>
<dbReference type="GO" id="GO:0008081">
    <property type="term" value="F:phosphoric diester hydrolase activity"/>
    <property type="evidence" value="ECO:0007669"/>
    <property type="project" value="InterPro"/>
</dbReference>
<dbReference type="EMBL" id="MLKD01000012">
    <property type="protein sequence ID" value="OQE21040.1"/>
    <property type="molecule type" value="Genomic_DNA"/>
</dbReference>
<name>A0A1V6T535_9EURO</name>
<dbReference type="OrthoDB" id="4907280at2759"/>
<keyword evidence="1" id="KW-0732">Signal</keyword>
<gene>
    <name evidence="2" type="ORF">PENSTE_c012G01629</name>
</gene>
<dbReference type="GO" id="GO:0004620">
    <property type="term" value="F:phospholipase activity"/>
    <property type="evidence" value="ECO:0007669"/>
    <property type="project" value="InterPro"/>
</dbReference>
<comment type="caution">
    <text evidence="2">The sequence shown here is derived from an EMBL/GenBank/DDBJ whole genome shotgun (WGS) entry which is preliminary data.</text>
</comment>
<evidence type="ECO:0000313" key="2">
    <source>
        <dbReference type="EMBL" id="OQE21040.1"/>
    </source>
</evidence>
<keyword evidence="3" id="KW-1185">Reference proteome</keyword>
<dbReference type="Proteomes" id="UP000191285">
    <property type="component" value="Unassembled WGS sequence"/>
</dbReference>
<evidence type="ECO:0008006" key="4">
    <source>
        <dbReference type="Google" id="ProtNLM"/>
    </source>
</evidence>
<proteinExistence type="predicted"/>
<organism evidence="2 3">
    <name type="scientific">Penicillium steckii</name>
    <dbReference type="NCBI Taxonomy" id="303698"/>
    <lineage>
        <taxon>Eukaryota</taxon>
        <taxon>Fungi</taxon>
        <taxon>Dikarya</taxon>
        <taxon>Ascomycota</taxon>
        <taxon>Pezizomycotina</taxon>
        <taxon>Eurotiomycetes</taxon>
        <taxon>Eurotiomycetidae</taxon>
        <taxon>Eurotiales</taxon>
        <taxon>Aspergillaceae</taxon>
        <taxon>Penicillium</taxon>
    </lineage>
</organism>
<dbReference type="PIRSF" id="PIRSF016632">
    <property type="entry name" value="Phospholipase_actinobac/fun"/>
    <property type="match status" value="1"/>
</dbReference>
<dbReference type="SUPFAM" id="SSF51695">
    <property type="entry name" value="PLC-like phosphodiesterases"/>
    <property type="match status" value="1"/>
</dbReference>
<dbReference type="Gene3D" id="3.20.20.190">
    <property type="entry name" value="Phosphatidylinositol (PI) phosphodiesterase"/>
    <property type="match status" value="1"/>
</dbReference>
<accession>A0A1V6T535</accession>
<dbReference type="GO" id="GO:0016042">
    <property type="term" value="P:lipid catabolic process"/>
    <property type="evidence" value="ECO:0007669"/>
    <property type="project" value="InterPro"/>
</dbReference>
<sequence length="296" mass="32742">MVQLSPTLLLSLGFSALANAALIPRQETRPIYAIAHRVIQTSAVTAALDHGANAIEIDLTPEKDGWYADHDGKGTTAGGTAREVLEFMAKQRDNGKPLTFVWLDVKNPDDCKKDEPCSIEALRDIVHDTLGKSGVRALWGFYTTTDTRSFKVIRDGLNENEAMTFSGEHQEILETYDQSAPDVPIKQRVGDYGAANIADGFGDCTEKSWNTCTELKQTSAERDDGKLGKVLSWTSDKGDTKRVEQLLGTANIDGIIYGYHMSDYDENAKQAFDDIKNYVDKNKSTLRMAGRDDLPW</sequence>
<dbReference type="InterPro" id="IPR017946">
    <property type="entry name" value="PLC-like_Pdiesterase_TIM-brl"/>
</dbReference>
<dbReference type="AlphaFoldDB" id="A0A1V6T535"/>
<feature type="chain" id="PRO_5012167004" description="Phospholipase D" evidence="1">
    <location>
        <begin position="21"/>
        <end position="296"/>
    </location>
</feature>
<dbReference type="InterPro" id="IPR016674">
    <property type="entry name" value="SMase_D/PLipase_D"/>
</dbReference>